<evidence type="ECO:0000313" key="2">
    <source>
        <dbReference type="EMBL" id="KAB7496336.1"/>
    </source>
</evidence>
<evidence type="ECO:0000256" key="1">
    <source>
        <dbReference type="SAM" id="MobiDB-lite"/>
    </source>
</evidence>
<feature type="compositionally biased region" description="Low complexity" evidence="1">
    <location>
        <begin position="82"/>
        <end position="108"/>
    </location>
</feature>
<dbReference type="Proteomes" id="UP000326759">
    <property type="component" value="Unassembled WGS sequence"/>
</dbReference>
<name>A0A5N5SQH9_9CRUS</name>
<dbReference type="Gene3D" id="1.10.150.50">
    <property type="entry name" value="Transcription Factor, Ets-1"/>
    <property type="match status" value="1"/>
</dbReference>
<feature type="compositionally biased region" description="Polar residues" evidence="1">
    <location>
        <begin position="116"/>
        <end position="126"/>
    </location>
</feature>
<evidence type="ECO:0000313" key="3">
    <source>
        <dbReference type="Proteomes" id="UP000326759"/>
    </source>
</evidence>
<dbReference type="SUPFAM" id="SSF47769">
    <property type="entry name" value="SAM/Pointed domain"/>
    <property type="match status" value="1"/>
</dbReference>
<sequence>MNKHSYPVINNKNIIWQHKEKMSKIKLPINIIYYKGRTADYSEIKNKNSCFVPVIKKRMSRESSSHSPTHHHSIKASSPKCDNSCSSCYNPSPSSSTSKCSQSSQPDSSSKDNKWTGKQKSSNSRTQFERYEKSPSTSVSQSDKIEDPEAYLRKPIVEWSYADVIFFLMDACKELHINPGDVKFKRSDNGSVLLQMTPNDFEVLAPNHGQRLYDYFVNFQTQHYMSTKYISAKATNVTDPSVIATVYLHLQWMDISSENTAFFKSESKTSNVSSQNHAKFILCDTKKNK</sequence>
<dbReference type="AlphaFoldDB" id="A0A5N5SQH9"/>
<dbReference type="EMBL" id="SEYY01021471">
    <property type="protein sequence ID" value="KAB7496336.1"/>
    <property type="molecule type" value="Genomic_DNA"/>
</dbReference>
<comment type="caution">
    <text evidence="2">The sequence shown here is derived from an EMBL/GenBank/DDBJ whole genome shotgun (WGS) entry which is preliminary data.</text>
</comment>
<organism evidence="2 3">
    <name type="scientific">Armadillidium nasatum</name>
    <dbReference type="NCBI Taxonomy" id="96803"/>
    <lineage>
        <taxon>Eukaryota</taxon>
        <taxon>Metazoa</taxon>
        <taxon>Ecdysozoa</taxon>
        <taxon>Arthropoda</taxon>
        <taxon>Crustacea</taxon>
        <taxon>Multicrustacea</taxon>
        <taxon>Malacostraca</taxon>
        <taxon>Eumalacostraca</taxon>
        <taxon>Peracarida</taxon>
        <taxon>Isopoda</taxon>
        <taxon>Oniscidea</taxon>
        <taxon>Crinocheta</taxon>
        <taxon>Armadillidiidae</taxon>
        <taxon>Armadillidium</taxon>
    </lineage>
</organism>
<dbReference type="InterPro" id="IPR013761">
    <property type="entry name" value="SAM/pointed_sf"/>
</dbReference>
<proteinExistence type="predicted"/>
<gene>
    <name evidence="2" type="ORF">Anas_05340</name>
</gene>
<reference evidence="2 3" key="1">
    <citation type="journal article" date="2019" name="PLoS Biol.">
        <title>Sex chromosomes control vertical transmission of feminizing Wolbachia symbionts in an isopod.</title>
        <authorList>
            <person name="Becking T."/>
            <person name="Chebbi M.A."/>
            <person name="Giraud I."/>
            <person name="Moumen B."/>
            <person name="Laverre T."/>
            <person name="Caubet Y."/>
            <person name="Peccoud J."/>
            <person name="Gilbert C."/>
            <person name="Cordaux R."/>
        </authorList>
    </citation>
    <scope>NUCLEOTIDE SEQUENCE [LARGE SCALE GENOMIC DNA]</scope>
    <source>
        <strain evidence="2">ANa2</strain>
        <tissue evidence="2">Whole body excluding digestive tract and cuticle</tissue>
    </source>
</reference>
<protein>
    <submittedName>
        <fullName evidence="2">Uncharacterized protein</fullName>
    </submittedName>
</protein>
<feature type="region of interest" description="Disordered" evidence="1">
    <location>
        <begin position="61"/>
        <end position="145"/>
    </location>
</feature>
<keyword evidence="3" id="KW-1185">Reference proteome</keyword>
<accession>A0A5N5SQH9</accession>